<evidence type="ECO:0000313" key="3">
    <source>
        <dbReference type="Proteomes" id="UP001234178"/>
    </source>
</evidence>
<reference evidence="2 3" key="1">
    <citation type="journal article" date="2023" name="Nucleic Acids Res.">
        <title>The hologenome of Daphnia magna reveals possible DNA methylation and microbiome-mediated evolution of the host genome.</title>
        <authorList>
            <person name="Chaturvedi A."/>
            <person name="Li X."/>
            <person name="Dhandapani V."/>
            <person name="Marshall H."/>
            <person name="Kissane S."/>
            <person name="Cuenca-Cambronero M."/>
            <person name="Asole G."/>
            <person name="Calvet F."/>
            <person name="Ruiz-Romero M."/>
            <person name="Marangio P."/>
            <person name="Guigo R."/>
            <person name="Rago D."/>
            <person name="Mirbahai L."/>
            <person name="Eastwood N."/>
            <person name="Colbourne J.K."/>
            <person name="Zhou J."/>
            <person name="Mallon E."/>
            <person name="Orsini L."/>
        </authorList>
    </citation>
    <scope>NUCLEOTIDE SEQUENCE [LARGE SCALE GENOMIC DNA]</scope>
    <source>
        <strain evidence="2">LRV0_1</strain>
    </source>
</reference>
<protein>
    <submittedName>
        <fullName evidence="2">Uncharacterized protein</fullName>
    </submittedName>
</protein>
<dbReference type="Proteomes" id="UP001234178">
    <property type="component" value="Unassembled WGS sequence"/>
</dbReference>
<evidence type="ECO:0000313" key="2">
    <source>
        <dbReference type="EMBL" id="KAK4006056.1"/>
    </source>
</evidence>
<sequence length="286" mass="30990">MRSEVRKLDGGGAEHGVSGIGRDRVAGNRGRGGSGNRGRSTNGIHGRGGSGCRGRVGSGVRVANESEDITVEGDTRITATVLEKTLEENNVEYVQDENTVTPESNYHLEVDDMDTAVLNDEQHDRDGEFLAFGGDSGGDSGGGSGGAEGSCLNDVSSGIDDPDHLHDVNNYNESNGQLEKSYTSTNGKINDGRDYSSVPVRHQPYNHLNTPDTLEQYVTRTPQEAAKVASRVWSEEGAVRANSRLQVEEKQGDDVEFYICEWLRHSQEKCDRKGISPAAYEDPMDQ</sequence>
<evidence type="ECO:0000256" key="1">
    <source>
        <dbReference type="SAM" id="MobiDB-lite"/>
    </source>
</evidence>
<dbReference type="EMBL" id="JAOYFB010000002">
    <property type="protein sequence ID" value="KAK4006056.1"/>
    <property type="molecule type" value="Genomic_DNA"/>
</dbReference>
<organism evidence="2 3">
    <name type="scientific">Daphnia magna</name>
    <dbReference type="NCBI Taxonomy" id="35525"/>
    <lineage>
        <taxon>Eukaryota</taxon>
        <taxon>Metazoa</taxon>
        <taxon>Ecdysozoa</taxon>
        <taxon>Arthropoda</taxon>
        <taxon>Crustacea</taxon>
        <taxon>Branchiopoda</taxon>
        <taxon>Diplostraca</taxon>
        <taxon>Cladocera</taxon>
        <taxon>Anomopoda</taxon>
        <taxon>Daphniidae</taxon>
        <taxon>Daphnia</taxon>
    </lineage>
</organism>
<feature type="compositionally biased region" description="Gly residues" evidence="1">
    <location>
        <begin position="45"/>
        <end position="57"/>
    </location>
</feature>
<accession>A0ABQ9YZN3</accession>
<comment type="caution">
    <text evidence="2">The sequence shown here is derived from an EMBL/GenBank/DDBJ whole genome shotgun (WGS) entry which is preliminary data.</text>
</comment>
<feature type="region of interest" description="Disordered" evidence="1">
    <location>
        <begin position="1"/>
        <end position="58"/>
    </location>
</feature>
<keyword evidence="3" id="KW-1185">Reference proteome</keyword>
<name>A0ABQ9YZN3_9CRUS</name>
<proteinExistence type="predicted"/>
<gene>
    <name evidence="2" type="ORF">OUZ56_011186</name>
</gene>